<dbReference type="OrthoDB" id="6873087at2"/>
<dbReference type="STRING" id="366584.SAMN05216377_11714"/>
<evidence type="ECO:0000313" key="2">
    <source>
        <dbReference type="Proteomes" id="UP000198967"/>
    </source>
</evidence>
<accession>A0A1G7YDA7</accession>
<proteinExistence type="predicted"/>
<reference evidence="1 2" key="1">
    <citation type="submission" date="2016-10" db="EMBL/GenBank/DDBJ databases">
        <authorList>
            <person name="de Groot N.N."/>
        </authorList>
    </citation>
    <scope>NUCLEOTIDE SEQUENCE [LARGE SCALE GENOMIC DNA]</scope>
    <source>
        <strain evidence="1 2">CGMCC 4.3143</strain>
    </source>
</reference>
<dbReference type="EMBL" id="FNBE01000017">
    <property type="protein sequence ID" value="SDG94325.1"/>
    <property type="molecule type" value="Genomic_DNA"/>
</dbReference>
<sequence>MGSSSVAADLTEVRAAAELLGFGLQRRSRPVEGGDYRALLDRYRSELRFRDVVDTMAEGLGLEVLGTPRSGLVLAPEPGGPFATRLTDFRAMDQAERLVFGLVLIGIAAYAYPQDVDFDDPETKLVDLVKVDEFLRSAIDTLRAQEGGEGTPEERARAAAEVYADMPQLITTQTGRRGRGCTLKAIEDALGWLVDQGAAREATSLGPDVYQLTDRFRLLVADSAGGAALDALRALRSGGPGAAA</sequence>
<keyword evidence="2" id="KW-1185">Reference proteome</keyword>
<dbReference type="AlphaFoldDB" id="A0A1G7YDA7"/>
<evidence type="ECO:0000313" key="1">
    <source>
        <dbReference type="EMBL" id="SDG94325.1"/>
    </source>
</evidence>
<protein>
    <submittedName>
        <fullName evidence="1">Uncharacterized protein</fullName>
    </submittedName>
</protein>
<name>A0A1G7YDA7_PSEOR</name>
<organism evidence="1 2">
    <name type="scientific">Pseudonocardia oroxyli</name>
    <dbReference type="NCBI Taxonomy" id="366584"/>
    <lineage>
        <taxon>Bacteria</taxon>
        <taxon>Bacillati</taxon>
        <taxon>Actinomycetota</taxon>
        <taxon>Actinomycetes</taxon>
        <taxon>Pseudonocardiales</taxon>
        <taxon>Pseudonocardiaceae</taxon>
        <taxon>Pseudonocardia</taxon>
    </lineage>
</organism>
<dbReference type="Proteomes" id="UP000198967">
    <property type="component" value="Unassembled WGS sequence"/>
</dbReference>
<dbReference type="RefSeq" id="WP_093088703.1">
    <property type="nucleotide sequence ID" value="NZ_FNBE01000017.1"/>
</dbReference>
<gene>
    <name evidence="1" type="ORF">SAMN05216377_11714</name>
</gene>